<keyword evidence="2" id="KW-1185">Reference proteome</keyword>
<organism evidence="1 2">
    <name type="scientific">Pistacia integerrima</name>
    <dbReference type="NCBI Taxonomy" id="434235"/>
    <lineage>
        <taxon>Eukaryota</taxon>
        <taxon>Viridiplantae</taxon>
        <taxon>Streptophyta</taxon>
        <taxon>Embryophyta</taxon>
        <taxon>Tracheophyta</taxon>
        <taxon>Spermatophyta</taxon>
        <taxon>Magnoliopsida</taxon>
        <taxon>eudicotyledons</taxon>
        <taxon>Gunneridae</taxon>
        <taxon>Pentapetalae</taxon>
        <taxon>rosids</taxon>
        <taxon>malvids</taxon>
        <taxon>Sapindales</taxon>
        <taxon>Anacardiaceae</taxon>
        <taxon>Pistacia</taxon>
    </lineage>
</organism>
<evidence type="ECO:0000313" key="1">
    <source>
        <dbReference type="EMBL" id="KAJ0010608.1"/>
    </source>
</evidence>
<dbReference type="Proteomes" id="UP001163603">
    <property type="component" value="Chromosome 14"/>
</dbReference>
<name>A0ACC0X4Q8_9ROSI</name>
<dbReference type="EMBL" id="CM047749">
    <property type="protein sequence ID" value="KAJ0010608.1"/>
    <property type="molecule type" value="Genomic_DNA"/>
</dbReference>
<reference evidence="2" key="1">
    <citation type="journal article" date="2023" name="G3 (Bethesda)">
        <title>Genome assembly and association tests identify interacting loci associated with vigor, precocity, and sex in interspecific pistachio rootstocks.</title>
        <authorList>
            <person name="Palmer W."/>
            <person name="Jacygrad E."/>
            <person name="Sagayaradj S."/>
            <person name="Cavanaugh K."/>
            <person name="Han R."/>
            <person name="Bertier L."/>
            <person name="Beede B."/>
            <person name="Kafkas S."/>
            <person name="Golino D."/>
            <person name="Preece J."/>
            <person name="Michelmore R."/>
        </authorList>
    </citation>
    <scope>NUCLEOTIDE SEQUENCE [LARGE SCALE GENOMIC DNA]</scope>
</reference>
<proteinExistence type="predicted"/>
<gene>
    <name evidence="1" type="ORF">Pint_34070</name>
</gene>
<protein>
    <submittedName>
        <fullName evidence="1">Uncharacterized protein</fullName>
    </submittedName>
</protein>
<accession>A0ACC0X4Q8</accession>
<comment type="caution">
    <text evidence="1">The sequence shown here is derived from an EMBL/GenBank/DDBJ whole genome shotgun (WGS) entry which is preliminary data.</text>
</comment>
<evidence type="ECO:0000313" key="2">
    <source>
        <dbReference type="Proteomes" id="UP001163603"/>
    </source>
</evidence>
<sequence length="95" mass="10274">MDYVNAHNSARATVGVEPVTWDNTVAAFAQNYANQRIGDCPLVHSHSGGKYGENLAWSNANLLGTDAVKMWVGEKADYDYNSNTCAAGKVCGRYT</sequence>